<dbReference type="CDD" id="cd06261">
    <property type="entry name" value="TM_PBP2"/>
    <property type="match status" value="1"/>
</dbReference>
<evidence type="ECO:0000259" key="9">
    <source>
        <dbReference type="PROSITE" id="PS50928"/>
    </source>
</evidence>
<dbReference type="Pfam" id="PF00528">
    <property type="entry name" value="BPD_transp_1"/>
    <property type="match status" value="1"/>
</dbReference>
<dbReference type="EMBL" id="BATA01000001">
    <property type="protein sequence ID" value="GAD51286.1"/>
    <property type="molecule type" value="Genomic_DNA"/>
</dbReference>
<name>U2YCH2_9EURY</name>
<feature type="transmembrane region" description="Helical" evidence="8">
    <location>
        <begin position="71"/>
        <end position="91"/>
    </location>
</feature>
<dbReference type="InterPro" id="IPR000515">
    <property type="entry name" value="MetI-like"/>
</dbReference>
<dbReference type="Proteomes" id="UP000016986">
    <property type="component" value="Unassembled WGS sequence"/>
</dbReference>
<feature type="transmembrane region" description="Helical" evidence="8">
    <location>
        <begin position="9"/>
        <end position="35"/>
    </location>
</feature>
<reference evidence="10 11" key="1">
    <citation type="submission" date="2013-09" db="EMBL/GenBank/DDBJ databases">
        <title>Whole genome sequencing of Halarchaeum acidiphilum strain MH1-52-1.</title>
        <authorList>
            <person name="Shimane Y."/>
            <person name="Minegishi H."/>
            <person name="Nishi S."/>
            <person name="Echigo A."/>
            <person name="Shuto A."/>
            <person name="Konishi M."/>
            <person name="Ito T."/>
            <person name="Ohkuma M."/>
            <person name="Ohta Y."/>
            <person name="Nagano Y."/>
            <person name="Tsubouchi T."/>
            <person name="Mori K."/>
            <person name="Usui K."/>
            <person name="Kamekura M."/>
            <person name="Usami R."/>
            <person name="Takaki Y."/>
            <person name="Hatada Y."/>
        </authorList>
    </citation>
    <scope>NUCLEOTIDE SEQUENCE [LARGE SCALE GENOMIC DNA]</scope>
    <source>
        <strain evidence="10 11">JCM 16109</strain>
    </source>
</reference>
<dbReference type="PANTHER" id="PTHR43848">
    <property type="entry name" value="PUTRESCINE TRANSPORT SYSTEM PERMEASE PROTEIN POTI"/>
    <property type="match status" value="1"/>
</dbReference>
<evidence type="ECO:0000256" key="6">
    <source>
        <dbReference type="ARBA" id="ARBA00022989"/>
    </source>
</evidence>
<dbReference type="SUPFAM" id="SSF161098">
    <property type="entry name" value="MetI-like"/>
    <property type="match status" value="1"/>
</dbReference>
<dbReference type="InterPro" id="IPR035906">
    <property type="entry name" value="MetI-like_sf"/>
</dbReference>
<evidence type="ECO:0000256" key="5">
    <source>
        <dbReference type="ARBA" id="ARBA00022692"/>
    </source>
</evidence>
<accession>U2YCH2</accession>
<keyword evidence="4" id="KW-1003">Cell membrane</keyword>
<comment type="subcellular location">
    <subcellularLocation>
        <location evidence="1 8">Cell membrane</location>
        <topology evidence="1 8">Multi-pass membrane protein</topology>
    </subcellularLocation>
</comment>
<proteinExistence type="inferred from homology"/>
<feature type="transmembrane region" description="Helical" evidence="8">
    <location>
        <begin position="134"/>
        <end position="155"/>
    </location>
</feature>
<sequence>MAERTRGQYALYAVAVLTLVFLWAPLLVMIFLSFATNSSTVFPFEGFTLSNYAQTLADTGLLTAVFHSVEIATIAAAIATVLGVLGAFGLARIDFRLKEFYRTFGILPMVVPGVVLGMALLIYFRTIIGVTTGFWTVVATHSLYGLPFVLLPVTARLYSFDRSLEEAARDLGSGTLATFAEVTLPIIGPSVAAGFMFAWIRSFEDFIRVYFVKGTFDVLTTAMYSMIKYGSAPEMNAISSLLVFAIAVLLAVAMVGGDVTGYVAGSEDGE</sequence>
<dbReference type="RefSeq" id="WP_020220656.1">
    <property type="nucleotide sequence ID" value="NZ_BANO01000006.1"/>
</dbReference>
<evidence type="ECO:0000313" key="11">
    <source>
        <dbReference type="Proteomes" id="UP000016986"/>
    </source>
</evidence>
<evidence type="ECO:0000256" key="4">
    <source>
        <dbReference type="ARBA" id="ARBA00022475"/>
    </source>
</evidence>
<feature type="domain" description="ABC transmembrane type-1" evidence="9">
    <location>
        <begin position="65"/>
        <end position="256"/>
    </location>
</feature>
<dbReference type="eggNOG" id="arCOG00162">
    <property type="taxonomic scope" value="Archaea"/>
</dbReference>
<feature type="transmembrane region" description="Helical" evidence="8">
    <location>
        <begin position="103"/>
        <end position="128"/>
    </location>
</feature>
<keyword evidence="6 8" id="KW-1133">Transmembrane helix</keyword>
<dbReference type="Gene3D" id="1.10.3720.10">
    <property type="entry name" value="MetI-like"/>
    <property type="match status" value="1"/>
</dbReference>
<organism evidence="10 11">
    <name type="scientific">Halarchaeum acidiphilum MH1-52-1</name>
    <dbReference type="NCBI Taxonomy" id="1261545"/>
    <lineage>
        <taxon>Archaea</taxon>
        <taxon>Methanobacteriati</taxon>
        <taxon>Methanobacteriota</taxon>
        <taxon>Stenosarchaea group</taxon>
        <taxon>Halobacteria</taxon>
        <taxon>Halobacteriales</taxon>
        <taxon>Halobacteriaceae</taxon>
    </lineage>
</organism>
<keyword evidence="11" id="KW-1185">Reference proteome</keyword>
<comment type="similarity">
    <text evidence="2">Belongs to the binding-protein-dependent transport system permease family. CysTW subfamily.</text>
</comment>
<keyword evidence="7 8" id="KW-0472">Membrane</keyword>
<gene>
    <name evidence="10" type="ORF">MBEHAL_0046</name>
</gene>
<dbReference type="GO" id="GO:0005886">
    <property type="term" value="C:plasma membrane"/>
    <property type="evidence" value="ECO:0007669"/>
    <property type="project" value="UniProtKB-SubCell"/>
</dbReference>
<keyword evidence="3 8" id="KW-0813">Transport</keyword>
<feature type="transmembrane region" description="Helical" evidence="8">
    <location>
        <begin position="237"/>
        <end position="256"/>
    </location>
</feature>
<keyword evidence="5 8" id="KW-0812">Transmembrane</keyword>
<protein>
    <submittedName>
        <fullName evidence="10">Spermidine Putrescine ABC transporter permease component potC</fullName>
    </submittedName>
</protein>
<dbReference type="OrthoDB" id="45815at2157"/>
<evidence type="ECO:0000256" key="1">
    <source>
        <dbReference type="ARBA" id="ARBA00004651"/>
    </source>
</evidence>
<evidence type="ECO:0000256" key="2">
    <source>
        <dbReference type="ARBA" id="ARBA00007069"/>
    </source>
</evidence>
<evidence type="ECO:0000256" key="7">
    <source>
        <dbReference type="ARBA" id="ARBA00023136"/>
    </source>
</evidence>
<evidence type="ECO:0000256" key="8">
    <source>
        <dbReference type="RuleBase" id="RU363032"/>
    </source>
</evidence>
<dbReference type="GO" id="GO:0055085">
    <property type="term" value="P:transmembrane transport"/>
    <property type="evidence" value="ECO:0007669"/>
    <property type="project" value="InterPro"/>
</dbReference>
<dbReference type="PROSITE" id="PS50928">
    <property type="entry name" value="ABC_TM1"/>
    <property type="match status" value="1"/>
</dbReference>
<evidence type="ECO:0000256" key="3">
    <source>
        <dbReference type="ARBA" id="ARBA00022448"/>
    </source>
</evidence>
<comment type="caution">
    <text evidence="10">The sequence shown here is derived from an EMBL/GenBank/DDBJ whole genome shotgun (WGS) entry which is preliminary data.</text>
</comment>
<dbReference type="AlphaFoldDB" id="U2YCH2"/>
<dbReference type="PANTHER" id="PTHR43848:SF2">
    <property type="entry name" value="PUTRESCINE TRANSPORT SYSTEM PERMEASE PROTEIN POTI"/>
    <property type="match status" value="1"/>
</dbReference>
<evidence type="ECO:0000313" key="10">
    <source>
        <dbReference type="EMBL" id="GAD51286.1"/>
    </source>
</evidence>
<dbReference type="InterPro" id="IPR051789">
    <property type="entry name" value="Bact_Polyamine_Transport"/>
</dbReference>